<comment type="caution">
    <text evidence="1">The sequence shown here is derived from an EMBL/GenBank/DDBJ whole genome shotgun (WGS) entry which is preliminary data.</text>
</comment>
<dbReference type="Proteomes" id="UP001367508">
    <property type="component" value="Unassembled WGS sequence"/>
</dbReference>
<sequence>MVVGKSQKIGGLAIQYTVFLEFFPVSRFLNHAAKSILGLEKDRGSEPSTFTKLKAIGATENYLAASASHQKMKRPHLCS</sequence>
<dbReference type="EMBL" id="JAYMYQ010000008">
    <property type="protein sequence ID" value="KAK7314720.1"/>
    <property type="molecule type" value="Genomic_DNA"/>
</dbReference>
<evidence type="ECO:0000313" key="2">
    <source>
        <dbReference type="Proteomes" id="UP001367508"/>
    </source>
</evidence>
<gene>
    <name evidence="1" type="ORF">VNO77_33247</name>
</gene>
<accession>A0AAN9PW75</accession>
<reference evidence="1 2" key="1">
    <citation type="submission" date="2024-01" db="EMBL/GenBank/DDBJ databases">
        <title>The genomes of 5 underutilized Papilionoideae crops provide insights into root nodulation and disease resistanc.</title>
        <authorList>
            <person name="Jiang F."/>
        </authorList>
    </citation>
    <scope>NUCLEOTIDE SEQUENCE [LARGE SCALE GENOMIC DNA]</scope>
    <source>
        <strain evidence="1">LVBAO_FW01</strain>
        <tissue evidence="1">Leaves</tissue>
    </source>
</reference>
<protein>
    <submittedName>
        <fullName evidence="1">Uncharacterized protein</fullName>
    </submittedName>
</protein>
<name>A0AAN9PW75_CANGL</name>
<evidence type="ECO:0000313" key="1">
    <source>
        <dbReference type="EMBL" id="KAK7314720.1"/>
    </source>
</evidence>
<proteinExistence type="predicted"/>
<organism evidence="1 2">
    <name type="scientific">Canavalia gladiata</name>
    <name type="common">Sword bean</name>
    <name type="synonym">Dolichos gladiatus</name>
    <dbReference type="NCBI Taxonomy" id="3824"/>
    <lineage>
        <taxon>Eukaryota</taxon>
        <taxon>Viridiplantae</taxon>
        <taxon>Streptophyta</taxon>
        <taxon>Embryophyta</taxon>
        <taxon>Tracheophyta</taxon>
        <taxon>Spermatophyta</taxon>
        <taxon>Magnoliopsida</taxon>
        <taxon>eudicotyledons</taxon>
        <taxon>Gunneridae</taxon>
        <taxon>Pentapetalae</taxon>
        <taxon>rosids</taxon>
        <taxon>fabids</taxon>
        <taxon>Fabales</taxon>
        <taxon>Fabaceae</taxon>
        <taxon>Papilionoideae</taxon>
        <taxon>50 kb inversion clade</taxon>
        <taxon>NPAAA clade</taxon>
        <taxon>indigoferoid/millettioid clade</taxon>
        <taxon>Phaseoleae</taxon>
        <taxon>Canavalia</taxon>
    </lineage>
</organism>
<dbReference type="AlphaFoldDB" id="A0AAN9PW75"/>
<keyword evidence="2" id="KW-1185">Reference proteome</keyword>